<proteinExistence type="predicted"/>
<dbReference type="Proteomes" id="UP001345013">
    <property type="component" value="Unassembled WGS sequence"/>
</dbReference>
<dbReference type="EMBL" id="JAVRRG010000033">
    <property type="protein sequence ID" value="KAK5094603.1"/>
    <property type="molecule type" value="Genomic_DNA"/>
</dbReference>
<name>A0ABR0KF15_9EURO</name>
<protein>
    <submittedName>
        <fullName evidence="1">Uncharacterized protein</fullName>
    </submittedName>
</protein>
<keyword evidence="2" id="KW-1185">Reference proteome</keyword>
<evidence type="ECO:0000313" key="1">
    <source>
        <dbReference type="EMBL" id="KAK5094603.1"/>
    </source>
</evidence>
<accession>A0ABR0KF15</accession>
<reference evidence="1 2" key="1">
    <citation type="submission" date="2023-08" db="EMBL/GenBank/DDBJ databases">
        <title>Black Yeasts Isolated from many extreme environments.</title>
        <authorList>
            <person name="Coleine C."/>
            <person name="Stajich J.E."/>
            <person name="Selbmann L."/>
        </authorList>
    </citation>
    <scope>NUCLEOTIDE SEQUENCE [LARGE SCALE GENOMIC DNA]</scope>
    <source>
        <strain evidence="1 2">CCFEE 5885</strain>
    </source>
</reference>
<evidence type="ECO:0000313" key="2">
    <source>
        <dbReference type="Proteomes" id="UP001345013"/>
    </source>
</evidence>
<gene>
    <name evidence="1" type="ORF">LTR24_003544</name>
</gene>
<organism evidence="1 2">
    <name type="scientific">Lithohypha guttulata</name>
    <dbReference type="NCBI Taxonomy" id="1690604"/>
    <lineage>
        <taxon>Eukaryota</taxon>
        <taxon>Fungi</taxon>
        <taxon>Dikarya</taxon>
        <taxon>Ascomycota</taxon>
        <taxon>Pezizomycotina</taxon>
        <taxon>Eurotiomycetes</taxon>
        <taxon>Chaetothyriomycetidae</taxon>
        <taxon>Chaetothyriales</taxon>
        <taxon>Trichomeriaceae</taxon>
        <taxon>Lithohypha</taxon>
    </lineage>
</organism>
<comment type="caution">
    <text evidence="1">The sequence shown here is derived from an EMBL/GenBank/DDBJ whole genome shotgun (WGS) entry which is preliminary data.</text>
</comment>
<sequence length="112" mass="12733">MAPSKWRDVKSGQVLQPPTRQIAREIEQHASQCGFNIVPLNEIASQQEMTVERLELGIKRGDHHWSRSPGDGGKHHFEPKSCFRKGHSGICPICFGIFKKQRNGGCRDHFKK</sequence>